<dbReference type="EMBL" id="BJON01000028">
    <property type="protein sequence ID" value="GED72314.1"/>
    <property type="molecule type" value="Genomic_DNA"/>
</dbReference>
<organism evidence="2 3">
    <name type="scientific">Brevibacillus reuszeri</name>
    <dbReference type="NCBI Taxonomy" id="54915"/>
    <lineage>
        <taxon>Bacteria</taxon>
        <taxon>Bacillati</taxon>
        <taxon>Bacillota</taxon>
        <taxon>Bacilli</taxon>
        <taxon>Bacillales</taxon>
        <taxon>Paenibacillaceae</taxon>
        <taxon>Brevibacillus</taxon>
    </lineage>
</organism>
<evidence type="ECO:0000313" key="3">
    <source>
        <dbReference type="Proteomes" id="UP000036834"/>
    </source>
</evidence>
<dbReference type="Proteomes" id="UP000319578">
    <property type="component" value="Unassembled WGS sequence"/>
</dbReference>
<dbReference type="SUPFAM" id="SSF52980">
    <property type="entry name" value="Restriction endonuclease-like"/>
    <property type="match status" value="1"/>
</dbReference>
<dbReference type="OrthoDB" id="2475790at2"/>
<reference evidence="2" key="2">
    <citation type="submission" date="2015-07" db="EMBL/GenBank/DDBJ databases">
        <title>MeaNS - Measles Nucleotide Surveillance Program.</title>
        <authorList>
            <person name="Tran T."/>
            <person name="Druce J."/>
        </authorList>
    </citation>
    <scope>NUCLEOTIDE SEQUENCE</scope>
    <source>
        <strain evidence="2">DSM 9887</strain>
    </source>
</reference>
<evidence type="ECO:0000313" key="4">
    <source>
        <dbReference type="Proteomes" id="UP000319578"/>
    </source>
</evidence>
<sequence>MANTKQGKVFEQNWQDSYKYSDHYYMRLKDTAKWLQGSGSSFTPSNLCDAIQHTMPFLWLLELKSTKDASISFNPYIEGKSSPEEKPKNTTTNVMIKASQVKGLRQAVKHQGVIAGFVVNYREQKLKTKTKDNEVFFIHINDFWNFAVETGKSSVSREDARSIGVRIESKKLKVNYRYKINEFVDESIKKYISKGIIDKKIST</sequence>
<reference evidence="1 4" key="3">
    <citation type="submission" date="2019-06" db="EMBL/GenBank/DDBJ databases">
        <title>Whole genome shotgun sequence of Brevibacillus reuszeri NBRC 15719.</title>
        <authorList>
            <person name="Hosoyama A."/>
            <person name="Uohara A."/>
            <person name="Ohji S."/>
            <person name="Ichikawa N."/>
        </authorList>
    </citation>
    <scope>NUCLEOTIDE SEQUENCE [LARGE SCALE GENOMIC DNA]</scope>
    <source>
        <strain evidence="1 4">NBRC 15719</strain>
    </source>
</reference>
<dbReference type="RefSeq" id="WP_049739204.1">
    <property type="nucleotide sequence ID" value="NZ_BJON01000028.1"/>
</dbReference>
<name>A0A0K9YNE1_9BACL</name>
<dbReference type="EMBL" id="LGIQ01000009">
    <property type="protein sequence ID" value="KNB70234.1"/>
    <property type="molecule type" value="Genomic_DNA"/>
</dbReference>
<dbReference type="InterPro" id="IPR011856">
    <property type="entry name" value="tRNA_endonuc-like_dom_sf"/>
</dbReference>
<protein>
    <submittedName>
        <fullName evidence="2">Uncharacterized protein</fullName>
    </submittedName>
</protein>
<dbReference type="GO" id="GO:0003676">
    <property type="term" value="F:nucleic acid binding"/>
    <property type="evidence" value="ECO:0007669"/>
    <property type="project" value="InterPro"/>
</dbReference>
<proteinExistence type="predicted"/>
<evidence type="ECO:0000313" key="2">
    <source>
        <dbReference type="EMBL" id="KNB70234.1"/>
    </source>
</evidence>
<gene>
    <name evidence="1" type="primary">yotM</name>
    <name evidence="2" type="ORF">ADS79_14805</name>
    <name evidence="1" type="ORF">BRE01_60160</name>
</gene>
<dbReference type="Proteomes" id="UP000036834">
    <property type="component" value="Unassembled WGS sequence"/>
</dbReference>
<reference evidence="3" key="1">
    <citation type="submission" date="2015-07" db="EMBL/GenBank/DDBJ databases">
        <title>Genome sequencing project for genomic taxonomy and phylogenomics of Bacillus-like bacteria.</title>
        <authorList>
            <person name="Liu B."/>
            <person name="Wang J."/>
            <person name="Zhu Y."/>
            <person name="Liu G."/>
            <person name="Chen Q."/>
            <person name="Chen Z."/>
            <person name="Lan J."/>
            <person name="Che J."/>
            <person name="Ge C."/>
            <person name="Shi H."/>
            <person name="Pan Z."/>
            <person name="Liu X."/>
        </authorList>
    </citation>
    <scope>NUCLEOTIDE SEQUENCE [LARGE SCALE GENOMIC DNA]</scope>
    <source>
        <strain evidence="3">DSM 9887</strain>
    </source>
</reference>
<dbReference type="AlphaFoldDB" id="A0A0K9YNE1"/>
<dbReference type="PATRIC" id="fig|54915.3.peg.1956"/>
<dbReference type="InterPro" id="IPR011335">
    <property type="entry name" value="Restrct_endonuc-II-like"/>
</dbReference>
<comment type="caution">
    <text evidence="2">The sequence shown here is derived from an EMBL/GenBank/DDBJ whole genome shotgun (WGS) entry which is preliminary data.</text>
</comment>
<dbReference type="Gene3D" id="3.40.1350.10">
    <property type="match status" value="1"/>
</dbReference>
<evidence type="ECO:0000313" key="1">
    <source>
        <dbReference type="EMBL" id="GED72314.1"/>
    </source>
</evidence>
<accession>A0A0K9YNE1</accession>
<dbReference type="STRING" id="54915.ADS79_14805"/>
<keyword evidence="4" id="KW-1185">Reference proteome</keyword>